<dbReference type="CDD" id="cd05300">
    <property type="entry name" value="2-Hacid_dh_1"/>
    <property type="match status" value="1"/>
</dbReference>
<dbReference type="AlphaFoldDB" id="G0HXA0"/>
<dbReference type="GeneID" id="23804662"/>
<dbReference type="EMBL" id="CP002921">
    <property type="protein sequence ID" value="AEM56712.1"/>
    <property type="molecule type" value="Genomic_DNA"/>
</dbReference>
<dbReference type="KEGG" id="hhi:HAH_1094"/>
<accession>G0HXA0</accession>
<name>G0HXA0_HALHT</name>
<evidence type="ECO:0000313" key="7">
    <source>
        <dbReference type="Proteomes" id="UP000005629"/>
    </source>
</evidence>
<evidence type="ECO:0000313" key="6">
    <source>
        <dbReference type="EMBL" id="AEM56712.1"/>
    </source>
</evidence>
<reference evidence="6 7" key="1">
    <citation type="journal article" date="2011" name="J. Bacteriol.">
        <title>Complete genome sequence of Haloarcula hispanica, a model haloarchaeon for studying genetics, metabolism, and virus-host interaction.</title>
        <authorList>
            <person name="Liu H."/>
            <person name="Wu Z."/>
            <person name="Li M."/>
            <person name="Zhang F."/>
            <person name="Zheng H."/>
            <person name="Han J."/>
            <person name="Liu J."/>
            <person name="Zhou J."/>
            <person name="Wang S."/>
            <person name="Xiang H."/>
        </authorList>
    </citation>
    <scope>NUCLEOTIDE SEQUENCE [LARGE SCALE GENOMIC DNA]</scope>
    <source>
        <strain evidence="7">ATCC 33960 / DSM 4426 / JCM 8911 / NBRC 102182 / NCIMB 2187 / VKM B-1755</strain>
    </source>
</reference>
<dbReference type="GO" id="GO:0004617">
    <property type="term" value="F:phosphoglycerate dehydrogenase activity"/>
    <property type="evidence" value="ECO:0007669"/>
    <property type="project" value="UniProtKB-EC"/>
</dbReference>
<feature type="domain" description="D-isomer specific 2-hydroxyacid dehydrogenase catalytic" evidence="4">
    <location>
        <begin position="46"/>
        <end position="306"/>
    </location>
</feature>
<comment type="similarity">
    <text evidence="3">Belongs to the D-isomer specific 2-hydroxyacid dehydrogenase family.</text>
</comment>
<dbReference type="STRING" id="634497.HAH_1094"/>
<protein>
    <submittedName>
        <fullName evidence="6">D-3-phosphoglycerate dehydrogenase</fullName>
        <ecNumber evidence="6">1.1.1.95</ecNumber>
    </submittedName>
</protein>
<dbReference type="PANTHER" id="PTHR43333">
    <property type="entry name" value="2-HACID_DH_C DOMAIN-CONTAINING PROTEIN"/>
    <property type="match status" value="1"/>
</dbReference>
<dbReference type="InterPro" id="IPR006140">
    <property type="entry name" value="D-isomer_DH_NAD-bd"/>
</dbReference>
<proteinExistence type="inferred from homology"/>
<evidence type="ECO:0000256" key="2">
    <source>
        <dbReference type="ARBA" id="ARBA00023027"/>
    </source>
</evidence>
<dbReference type="Gene3D" id="3.40.50.720">
    <property type="entry name" value="NAD(P)-binding Rossmann-like Domain"/>
    <property type="match status" value="2"/>
</dbReference>
<keyword evidence="1 3" id="KW-0560">Oxidoreductase</keyword>
<evidence type="ECO:0000259" key="5">
    <source>
        <dbReference type="Pfam" id="PF02826"/>
    </source>
</evidence>
<dbReference type="InterPro" id="IPR006139">
    <property type="entry name" value="D-isomer_2_OHA_DH_cat_dom"/>
</dbReference>
<sequence length="317" mass="34555">MADIVVTRYDVHGMPVDQYAAALRERLPEWDIAIAETPEAERDLIANATVLTGNDVSPDLVDTADSLKLFAGTYAGYDHLPLSELADRDIALTTASGVHGPNVAENVVGSWLAFARGFFTARRHQRDHVWQSFQTDDFAGSRACVVGLGEIGEAIVDRLSGFDVETVGVRYSPEKGGPTDEVYGFDEIHEAVADAEYIGLACPLTDETRHLIDEEAFQTMPPDAVLTNVARGPVVDTDALVSALQRNHIDGAALDVTDPEPLPSGHPLWDFENVLITPHNAGHTPSYYERLADIVAENVQRAERTGEWDGLRNQIAL</sequence>
<organism evidence="6 7">
    <name type="scientific">Haloarcula hispanica (strain ATCC 33960 / DSM 4426 / JCM 8911 / NBRC 102182 / NCIMB 2187 / VKM B-1755)</name>
    <dbReference type="NCBI Taxonomy" id="634497"/>
    <lineage>
        <taxon>Archaea</taxon>
        <taxon>Methanobacteriati</taxon>
        <taxon>Methanobacteriota</taxon>
        <taxon>Stenosarchaea group</taxon>
        <taxon>Halobacteria</taxon>
        <taxon>Halobacteriales</taxon>
        <taxon>Haloarculaceae</taxon>
        <taxon>Haloarcula</taxon>
    </lineage>
</organism>
<dbReference type="GO" id="GO:0051287">
    <property type="term" value="F:NAD binding"/>
    <property type="evidence" value="ECO:0007669"/>
    <property type="project" value="InterPro"/>
</dbReference>
<dbReference type="Pfam" id="PF02826">
    <property type="entry name" value="2-Hacid_dh_C"/>
    <property type="match status" value="1"/>
</dbReference>
<gene>
    <name evidence="6" type="primary">serA1</name>
    <name evidence="6" type="ordered locus">HAH_1094</name>
</gene>
<dbReference type="HOGENOM" id="CLU_019796_1_0_2"/>
<dbReference type="EC" id="1.1.1.95" evidence="6"/>
<dbReference type="SUPFAM" id="SSF51735">
    <property type="entry name" value="NAD(P)-binding Rossmann-fold domains"/>
    <property type="match status" value="1"/>
</dbReference>
<dbReference type="OrthoDB" id="168224at2157"/>
<evidence type="ECO:0000256" key="3">
    <source>
        <dbReference type="RuleBase" id="RU003719"/>
    </source>
</evidence>
<keyword evidence="2" id="KW-0520">NAD</keyword>
<dbReference type="Proteomes" id="UP000005629">
    <property type="component" value="Chromosome I"/>
</dbReference>
<evidence type="ECO:0000256" key="1">
    <source>
        <dbReference type="ARBA" id="ARBA00023002"/>
    </source>
</evidence>
<dbReference type="InterPro" id="IPR036291">
    <property type="entry name" value="NAD(P)-bd_dom_sf"/>
</dbReference>
<feature type="domain" description="D-isomer specific 2-hydroxyacid dehydrogenase NAD-binding" evidence="5">
    <location>
        <begin position="110"/>
        <end position="281"/>
    </location>
</feature>
<evidence type="ECO:0000259" key="4">
    <source>
        <dbReference type="Pfam" id="PF00389"/>
    </source>
</evidence>
<dbReference type="Pfam" id="PF00389">
    <property type="entry name" value="2-Hacid_dh"/>
    <property type="match status" value="1"/>
</dbReference>
<dbReference type="SUPFAM" id="SSF52283">
    <property type="entry name" value="Formate/glycerate dehydrogenase catalytic domain-like"/>
    <property type="match status" value="1"/>
</dbReference>
<dbReference type="RefSeq" id="WP_014039992.1">
    <property type="nucleotide sequence ID" value="NC_015948.1"/>
</dbReference>
<dbReference type="PANTHER" id="PTHR43333:SF1">
    <property type="entry name" value="D-ISOMER SPECIFIC 2-HYDROXYACID DEHYDROGENASE NAD-BINDING DOMAIN-CONTAINING PROTEIN"/>
    <property type="match status" value="1"/>
</dbReference>
<dbReference type="eggNOG" id="arCOG01757">
    <property type="taxonomic scope" value="Archaea"/>
</dbReference>